<dbReference type="CDD" id="cd20736">
    <property type="entry name" value="PoNe_Nuclease"/>
    <property type="match status" value="1"/>
</dbReference>
<dbReference type="InterPro" id="IPR011856">
    <property type="entry name" value="tRNA_endonuc-like_dom_sf"/>
</dbReference>
<accession>D1PYP8</accession>
<dbReference type="eggNOG" id="COG0792">
    <property type="taxonomic scope" value="Bacteria"/>
</dbReference>
<name>D1PYP8_9BACT</name>
<dbReference type="SUPFAM" id="SSF52980">
    <property type="entry name" value="Restriction endonuclease-like"/>
    <property type="match status" value="1"/>
</dbReference>
<sequence length="127" mass="14603">MAEHNDLGKWGEERAVDFLTKQGYVLLEHDWRYGRSKVDIDIICKSPDRHTVVFVEVKTRAYEQLVDPEDAVDIRKIRHIGRAADNYVKMNGVVEELRFDIIAIVGTPNSTDININHIEDAFNPLLV</sequence>
<evidence type="ECO:0000256" key="1">
    <source>
        <dbReference type="ARBA" id="ARBA00006738"/>
    </source>
</evidence>
<proteinExistence type="inferred from homology"/>
<dbReference type="Proteomes" id="UP000003160">
    <property type="component" value="Unassembled WGS sequence"/>
</dbReference>
<dbReference type="HAMAP" id="MF_00048">
    <property type="entry name" value="UPF0102"/>
    <property type="match status" value="1"/>
</dbReference>
<dbReference type="InterPro" id="IPR011335">
    <property type="entry name" value="Restrct_endonuc-II-like"/>
</dbReference>
<dbReference type="PANTHER" id="PTHR34039">
    <property type="entry name" value="UPF0102 PROTEIN YRAN"/>
    <property type="match status" value="1"/>
</dbReference>
<organism evidence="3 4">
    <name type="scientific">Hallella bergensis DSM 17361</name>
    <dbReference type="NCBI Taxonomy" id="585502"/>
    <lineage>
        <taxon>Bacteria</taxon>
        <taxon>Pseudomonadati</taxon>
        <taxon>Bacteroidota</taxon>
        <taxon>Bacteroidia</taxon>
        <taxon>Bacteroidales</taxon>
        <taxon>Prevotellaceae</taxon>
        <taxon>Hallella</taxon>
    </lineage>
</organism>
<evidence type="ECO:0000313" key="3">
    <source>
        <dbReference type="EMBL" id="EFA43487.1"/>
    </source>
</evidence>
<dbReference type="OrthoDB" id="9802516at2"/>
<evidence type="ECO:0000313" key="4">
    <source>
        <dbReference type="Proteomes" id="UP000003160"/>
    </source>
</evidence>
<protein>
    <recommendedName>
        <fullName evidence="2">UPF0102 protein HMPREF0645_2083</fullName>
    </recommendedName>
</protein>
<dbReference type="HOGENOM" id="CLU_115353_2_1_10"/>
<keyword evidence="4" id="KW-1185">Reference proteome</keyword>
<dbReference type="RefSeq" id="WP_007174186.1">
    <property type="nucleotide sequence ID" value="NZ_GG704781.1"/>
</dbReference>
<dbReference type="GO" id="GO:0003676">
    <property type="term" value="F:nucleic acid binding"/>
    <property type="evidence" value="ECO:0007669"/>
    <property type="project" value="InterPro"/>
</dbReference>
<comment type="caution">
    <text evidence="3">The sequence shown here is derived from an EMBL/GenBank/DDBJ whole genome shotgun (WGS) entry which is preliminary data.</text>
</comment>
<dbReference type="Pfam" id="PF02021">
    <property type="entry name" value="UPF0102"/>
    <property type="match status" value="1"/>
</dbReference>
<dbReference type="AlphaFoldDB" id="D1PYP8"/>
<dbReference type="PANTHER" id="PTHR34039:SF1">
    <property type="entry name" value="UPF0102 PROTEIN YRAN"/>
    <property type="match status" value="1"/>
</dbReference>
<dbReference type="Gene3D" id="3.40.1350.10">
    <property type="match status" value="1"/>
</dbReference>
<dbReference type="EMBL" id="ACKS01000079">
    <property type="protein sequence ID" value="EFA43487.1"/>
    <property type="molecule type" value="Genomic_DNA"/>
</dbReference>
<dbReference type="InterPro" id="IPR003509">
    <property type="entry name" value="UPF0102_YraN-like"/>
</dbReference>
<comment type="similarity">
    <text evidence="1 2">Belongs to the UPF0102 family.</text>
</comment>
<evidence type="ECO:0000256" key="2">
    <source>
        <dbReference type="HAMAP-Rule" id="MF_00048"/>
    </source>
</evidence>
<gene>
    <name evidence="3" type="ORF">HMPREF0645_2083</name>
</gene>
<reference evidence="3 4" key="1">
    <citation type="submission" date="2009-10" db="EMBL/GenBank/DDBJ databases">
        <authorList>
            <person name="Qin X."/>
            <person name="Bachman B."/>
            <person name="Battles P."/>
            <person name="Bell A."/>
            <person name="Bess C."/>
            <person name="Bickham C."/>
            <person name="Chaboub L."/>
            <person name="Chen D."/>
            <person name="Coyle M."/>
            <person name="Deiros D.R."/>
            <person name="Dinh H."/>
            <person name="Forbes L."/>
            <person name="Fowler G."/>
            <person name="Francisco L."/>
            <person name="Fu Q."/>
            <person name="Gubbala S."/>
            <person name="Hale W."/>
            <person name="Han Y."/>
            <person name="Hemphill L."/>
            <person name="Highlander S.K."/>
            <person name="Hirani K."/>
            <person name="Hogues M."/>
            <person name="Jackson L."/>
            <person name="Jakkamsetti A."/>
            <person name="Javaid M."/>
            <person name="Jiang H."/>
            <person name="Korchina V."/>
            <person name="Kovar C."/>
            <person name="Lara F."/>
            <person name="Lee S."/>
            <person name="Mata R."/>
            <person name="Mathew T."/>
            <person name="Moen C."/>
            <person name="Morales K."/>
            <person name="Munidasa M."/>
            <person name="Nazareth L."/>
            <person name="Ngo R."/>
            <person name="Nguyen L."/>
            <person name="Okwuonu G."/>
            <person name="Ongeri F."/>
            <person name="Patil S."/>
            <person name="Petrosino J."/>
            <person name="Pham C."/>
            <person name="Pham P."/>
            <person name="Pu L.-L."/>
            <person name="Puazo M."/>
            <person name="Raj R."/>
            <person name="Reid J."/>
            <person name="Rouhana J."/>
            <person name="Saada N."/>
            <person name="Shang Y."/>
            <person name="Simmons D."/>
            <person name="Thornton R."/>
            <person name="Warren J."/>
            <person name="Weissenberger G."/>
            <person name="Zhang J."/>
            <person name="Zhang L."/>
            <person name="Zhou C."/>
            <person name="Zhu D."/>
            <person name="Muzny D."/>
            <person name="Worley K."/>
            <person name="Gibbs R."/>
        </authorList>
    </citation>
    <scope>NUCLEOTIDE SEQUENCE [LARGE SCALE GENOMIC DNA]</scope>
    <source>
        <strain evidence="3 4">DSM 17361</strain>
    </source>
</reference>